<keyword evidence="3" id="KW-1185">Reference proteome</keyword>
<feature type="compositionally biased region" description="Low complexity" evidence="1">
    <location>
        <begin position="109"/>
        <end position="121"/>
    </location>
</feature>
<sequence length="439" mass="47889">MSGNIPSLTWATQAQLANRTPDEIEAALNMTKMSVARILSQLMAQLEELVSSTTSSQPKFDGSTSLSQPELVSSTALSQEGASSLDSDNTVPIKLEPASPKILPQQGASSIRSPSTISPSRMGSELAPKRERSVEDQYSSPSKRRRFATPKREVADDEVTPNSSRGQSNASGSSLLERGPVTTESEARDLLSAEPPVETKKKRSPKGEGSIKAEEDRIFRSIREGLNSRSARQGDYQAFADAMLPDSRPSMELPIFTEEMEMGMRTRKPAATTAAKAPKVVRARGLGASGTLHPSEVALCQRLNLPYDVYRCQKSRIFLGMAAGVAFYERKLAQEPSHRARDFGVSQGQQIANIDVKITSTLMRAFEVWGWVPQLIEKDARHKRRVVLTEVCQRAFPSAHRLRLLLEVAGVEAMAGKLEIAGNVLSEREKRGAVNCGPA</sequence>
<dbReference type="GeneID" id="89978857"/>
<protein>
    <submittedName>
        <fullName evidence="2">Uncharacterized protein</fullName>
    </submittedName>
</protein>
<dbReference type="Gene3D" id="1.10.10.10">
    <property type="entry name" value="Winged helix-like DNA-binding domain superfamily/Winged helix DNA-binding domain"/>
    <property type="match status" value="1"/>
</dbReference>
<dbReference type="RefSeq" id="XP_064700235.1">
    <property type="nucleotide sequence ID" value="XM_064854236.1"/>
</dbReference>
<evidence type="ECO:0000313" key="3">
    <source>
        <dbReference type="Proteomes" id="UP001358417"/>
    </source>
</evidence>
<feature type="compositionally biased region" description="Low complexity" evidence="1">
    <location>
        <begin position="162"/>
        <end position="174"/>
    </location>
</feature>
<feature type="compositionally biased region" description="Polar residues" evidence="1">
    <location>
        <begin position="54"/>
        <end position="90"/>
    </location>
</feature>
<gene>
    <name evidence="2" type="ORF">LTR84_010701</name>
</gene>
<dbReference type="InterPro" id="IPR036388">
    <property type="entry name" value="WH-like_DNA-bd_sf"/>
</dbReference>
<feature type="compositionally biased region" description="Basic and acidic residues" evidence="1">
    <location>
        <begin position="205"/>
        <end position="216"/>
    </location>
</feature>
<organism evidence="2 3">
    <name type="scientific">Exophiala bonariae</name>
    <dbReference type="NCBI Taxonomy" id="1690606"/>
    <lineage>
        <taxon>Eukaryota</taxon>
        <taxon>Fungi</taxon>
        <taxon>Dikarya</taxon>
        <taxon>Ascomycota</taxon>
        <taxon>Pezizomycotina</taxon>
        <taxon>Eurotiomycetes</taxon>
        <taxon>Chaetothyriomycetidae</taxon>
        <taxon>Chaetothyriales</taxon>
        <taxon>Herpotrichiellaceae</taxon>
        <taxon>Exophiala</taxon>
    </lineage>
</organism>
<name>A0AAV9MT51_9EURO</name>
<accession>A0AAV9MT51</accession>
<proteinExistence type="predicted"/>
<dbReference type="EMBL" id="JAVRRD010000047">
    <property type="protein sequence ID" value="KAK5044577.1"/>
    <property type="molecule type" value="Genomic_DNA"/>
</dbReference>
<feature type="region of interest" description="Disordered" evidence="1">
    <location>
        <begin position="54"/>
        <end position="216"/>
    </location>
</feature>
<evidence type="ECO:0000313" key="2">
    <source>
        <dbReference type="EMBL" id="KAK5044577.1"/>
    </source>
</evidence>
<dbReference type="AlphaFoldDB" id="A0AAV9MT51"/>
<reference evidence="2 3" key="1">
    <citation type="submission" date="2023-08" db="EMBL/GenBank/DDBJ databases">
        <title>Black Yeasts Isolated from many extreme environments.</title>
        <authorList>
            <person name="Coleine C."/>
            <person name="Stajich J.E."/>
            <person name="Selbmann L."/>
        </authorList>
    </citation>
    <scope>NUCLEOTIDE SEQUENCE [LARGE SCALE GENOMIC DNA]</scope>
    <source>
        <strain evidence="2 3">CCFEE 5792</strain>
    </source>
</reference>
<dbReference type="Proteomes" id="UP001358417">
    <property type="component" value="Unassembled WGS sequence"/>
</dbReference>
<evidence type="ECO:0000256" key="1">
    <source>
        <dbReference type="SAM" id="MobiDB-lite"/>
    </source>
</evidence>
<comment type="caution">
    <text evidence="2">The sequence shown here is derived from an EMBL/GenBank/DDBJ whole genome shotgun (WGS) entry which is preliminary data.</text>
</comment>